<dbReference type="Gene3D" id="2.40.10.10">
    <property type="entry name" value="Trypsin-like serine proteases"/>
    <property type="match status" value="1"/>
</dbReference>
<evidence type="ECO:0000313" key="4">
    <source>
        <dbReference type="Proteomes" id="UP001176940"/>
    </source>
</evidence>
<dbReference type="Proteomes" id="UP001176940">
    <property type="component" value="Unassembled WGS sequence"/>
</dbReference>
<sequence length="54" mass="5968">MKGDSGGPLICNGFFRGVTSFGENVCGRQNDASIFTRLTEEYVSWINSTILKYS</sequence>
<dbReference type="InterPro" id="IPR001254">
    <property type="entry name" value="Trypsin_dom"/>
</dbReference>
<organism evidence="3 4">
    <name type="scientific">Ranitomeya imitator</name>
    <name type="common">mimic poison frog</name>
    <dbReference type="NCBI Taxonomy" id="111125"/>
    <lineage>
        <taxon>Eukaryota</taxon>
        <taxon>Metazoa</taxon>
        <taxon>Chordata</taxon>
        <taxon>Craniata</taxon>
        <taxon>Vertebrata</taxon>
        <taxon>Euteleostomi</taxon>
        <taxon>Amphibia</taxon>
        <taxon>Batrachia</taxon>
        <taxon>Anura</taxon>
        <taxon>Neobatrachia</taxon>
        <taxon>Hyloidea</taxon>
        <taxon>Dendrobatidae</taxon>
        <taxon>Dendrobatinae</taxon>
        <taxon>Ranitomeya</taxon>
    </lineage>
</organism>
<feature type="domain" description="Peptidase S1" evidence="2">
    <location>
        <begin position="2"/>
        <end position="46"/>
    </location>
</feature>
<gene>
    <name evidence="3" type="ORF">RIMI_LOCUS8141812</name>
</gene>
<evidence type="ECO:0000256" key="1">
    <source>
        <dbReference type="ARBA" id="ARBA00023157"/>
    </source>
</evidence>
<proteinExistence type="predicted"/>
<keyword evidence="1" id="KW-1015">Disulfide bond</keyword>
<name>A0ABN9LH06_9NEOB</name>
<dbReference type="InterPro" id="IPR009003">
    <property type="entry name" value="Peptidase_S1_PA"/>
</dbReference>
<evidence type="ECO:0000313" key="3">
    <source>
        <dbReference type="EMBL" id="CAJ0939786.1"/>
    </source>
</evidence>
<dbReference type="SUPFAM" id="SSF50494">
    <property type="entry name" value="Trypsin-like serine proteases"/>
    <property type="match status" value="1"/>
</dbReference>
<comment type="caution">
    <text evidence="3">The sequence shown here is derived from an EMBL/GenBank/DDBJ whole genome shotgun (WGS) entry which is preliminary data.</text>
</comment>
<dbReference type="PANTHER" id="PTHR24271">
    <property type="entry name" value="KALLIKREIN-RELATED"/>
    <property type="match status" value="1"/>
</dbReference>
<dbReference type="PANTHER" id="PTHR24271:SF52">
    <property type="entry name" value="GRANZYME K"/>
    <property type="match status" value="1"/>
</dbReference>
<keyword evidence="4" id="KW-1185">Reference proteome</keyword>
<reference evidence="3" key="1">
    <citation type="submission" date="2023-07" db="EMBL/GenBank/DDBJ databases">
        <authorList>
            <person name="Stuckert A."/>
        </authorList>
    </citation>
    <scope>NUCLEOTIDE SEQUENCE</scope>
</reference>
<accession>A0ABN9LH06</accession>
<dbReference type="Pfam" id="PF00089">
    <property type="entry name" value="Trypsin"/>
    <property type="match status" value="1"/>
</dbReference>
<dbReference type="InterPro" id="IPR043504">
    <property type="entry name" value="Peptidase_S1_PA_chymotrypsin"/>
</dbReference>
<evidence type="ECO:0000259" key="2">
    <source>
        <dbReference type="Pfam" id="PF00089"/>
    </source>
</evidence>
<dbReference type="EMBL" id="CAUEEQ010015938">
    <property type="protein sequence ID" value="CAJ0939786.1"/>
    <property type="molecule type" value="Genomic_DNA"/>
</dbReference>
<protein>
    <recommendedName>
        <fullName evidence="2">Peptidase S1 domain-containing protein</fullName>
    </recommendedName>
</protein>